<evidence type="ECO:0000256" key="4">
    <source>
        <dbReference type="ARBA" id="ARBA00022840"/>
    </source>
</evidence>
<dbReference type="PROSITE" id="PS00211">
    <property type="entry name" value="ABC_TRANSPORTER_1"/>
    <property type="match status" value="1"/>
</dbReference>
<sequence length="244" mass="27437">MHIKLNNICMQFEDMMVLDHIQYEEDIHSLAVIGPSGGGKSTLLRIIGGLLIPSSGDFYMDGKRIDFHEKALHQYRREIGFVFQTKGLFEHLSAMDNVTLPLIYTFGIPKSDAIKTAERLFDQFGLTGETHKYPHQLSGGQQQRIAIARAVAIKPKLLLLDEPTSALDPEYTADVLDMLGELQNEGLKTIIVTHEMGFAKNACEKAMFLAGNRIIESGKSTRLFQEPESKELKGFLDKILEWKV</sequence>
<dbReference type="SMART" id="SM00382">
    <property type="entry name" value="AAA"/>
    <property type="match status" value="1"/>
</dbReference>
<keyword evidence="4 6" id="KW-0067">ATP-binding</keyword>
<dbReference type="InterPro" id="IPR050086">
    <property type="entry name" value="MetN_ABC_transporter-like"/>
</dbReference>
<dbReference type="GO" id="GO:0005524">
    <property type="term" value="F:ATP binding"/>
    <property type="evidence" value="ECO:0007669"/>
    <property type="project" value="UniProtKB-KW"/>
</dbReference>
<evidence type="ECO:0000256" key="2">
    <source>
        <dbReference type="ARBA" id="ARBA00022448"/>
    </source>
</evidence>
<dbReference type="Gene3D" id="3.40.50.300">
    <property type="entry name" value="P-loop containing nucleotide triphosphate hydrolases"/>
    <property type="match status" value="1"/>
</dbReference>
<dbReference type="InterPro" id="IPR003439">
    <property type="entry name" value="ABC_transporter-like_ATP-bd"/>
</dbReference>
<keyword evidence="7" id="KW-1185">Reference proteome</keyword>
<gene>
    <name evidence="6" type="ORF">HZI73_17545</name>
</gene>
<dbReference type="Pfam" id="PF00005">
    <property type="entry name" value="ABC_tran"/>
    <property type="match status" value="1"/>
</dbReference>
<dbReference type="PANTHER" id="PTHR43166">
    <property type="entry name" value="AMINO ACID IMPORT ATP-BINDING PROTEIN"/>
    <property type="match status" value="1"/>
</dbReference>
<proteinExistence type="inferred from homology"/>
<dbReference type="GO" id="GO:0016887">
    <property type="term" value="F:ATP hydrolysis activity"/>
    <property type="evidence" value="ECO:0007669"/>
    <property type="project" value="InterPro"/>
</dbReference>
<evidence type="ECO:0000313" key="7">
    <source>
        <dbReference type="Proteomes" id="UP000683246"/>
    </source>
</evidence>
<comment type="similarity">
    <text evidence="1">Belongs to the ABC transporter superfamily.</text>
</comment>
<reference evidence="6" key="1">
    <citation type="submission" date="2020-07" db="EMBL/GenBank/DDBJ databases">
        <title>Vallitalea pronyensis genome.</title>
        <authorList>
            <person name="Postec A."/>
        </authorList>
    </citation>
    <scope>NUCLEOTIDE SEQUENCE</scope>
    <source>
        <strain evidence="6">FatNI3</strain>
    </source>
</reference>
<accession>A0A8J8MM44</accession>
<dbReference type="PROSITE" id="PS50893">
    <property type="entry name" value="ABC_TRANSPORTER_2"/>
    <property type="match status" value="1"/>
</dbReference>
<evidence type="ECO:0000256" key="1">
    <source>
        <dbReference type="ARBA" id="ARBA00005417"/>
    </source>
</evidence>
<evidence type="ECO:0000256" key="3">
    <source>
        <dbReference type="ARBA" id="ARBA00022741"/>
    </source>
</evidence>
<organism evidence="6 7">
    <name type="scientific">Vallitalea pronyensis</name>
    <dbReference type="NCBI Taxonomy" id="1348613"/>
    <lineage>
        <taxon>Bacteria</taxon>
        <taxon>Bacillati</taxon>
        <taxon>Bacillota</taxon>
        <taxon>Clostridia</taxon>
        <taxon>Lachnospirales</taxon>
        <taxon>Vallitaleaceae</taxon>
        <taxon>Vallitalea</taxon>
    </lineage>
</organism>
<feature type="domain" description="ABC transporter" evidence="5">
    <location>
        <begin position="3"/>
        <end position="236"/>
    </location>
</feature>
<dbReference type="KEGG" id="vpy:HZI73_17545"/>
<keyword evidence="2" id="KW-0813">Transport</keyword>
<dbReference type="Proteomes" id="UP000683246">
    <property type="component" value="Chromosome"/>
</dbReference>
<dbReference type="EMBL" id="CP058649">
    <property type="protein sequence ID" value="QUI23989.1"/>
    <property type="molecule type" value="Genomic_DNA"/>
</dbReference>
<evidence type="ECO:0000259" key="5">
    <source>
        <dbReference type="PROSITE" id="PS50893"/>
    </source>
</evidence>
<evidence type="ECO:0000313" key="6">
    <source>
        <dbReference type="EMBL" id="QUI23989.1"/>
    </source>
</evidence>
<dbReference type="SUPFAM" id="SSF52540">
    <property type="entry name" value="P-loop containing nucleoside triphosphate hydrolases"/>
    <property type="match status" value="1"/>
</dbReference>
<dbReference type="InterPro" id="IPR027417">
    <property type="entry name" value="P-loop_NTPase"/>
</dbReference>
<name>A0A8J8MM44_9FIRM</name>
<dbReference type="AlphaFoldDB" id="A0A8J8MM44"/>
<dbReference type="RefSeq" id="WP_212694679.1">
    <property type="nucleotide sequence ID" value="NZ_CP058649.1"/>
</dbReference>
<dbReference type="InterPro" id="IPR017871">
    <property type="entry name" value="ABC_transporter-like_CS"/>
</dbReference>
<dbReference type="PANTHER" id="PTHR43166:SF4">
    <property type="entry name" value="PHOSPHONATES IMPORT ATP-BINDING PROTEIN PHNC"/>
    <property type="match status" value="1"/>
</dbReference>
<keyword evidence="3" id="KW-0547">Nucleotide-binding</keyword>
<protein>
    <submittedName>
        <fullName evidence="6">Amino acid ABC transporter ATP-binding protein</fullName>
    </submittedName>
</protein>
<dbReference type="InterPro" id="IPR003593">
    <property type="entry name" value="AAA+_ATPase"/>
</dbReference>